<proteinExistence type="predicted"/>
<evidence type="ECO:0000313" key="3">
    <source>
        <dbReference type="EMBL" id="ADC52286.1"/>
    </source>
</evidence>
<name>D3G1R0_ALKPO</name>
<feature type="domain" description="N-terminal" evidence="1">
    <location>
        <begin position="3"/>
        <end position="105"/>
    </location>
</feature>
<feature type="domain" description="Polyvalent protein metallopeptidase" evidence="2">
    <location>
        <begin position="131"/>
        <end position="260"/>
    </location>
</feature>
<evidence type="ECO:0000259" key="2">
    <source>
        <dbReference type="Pfam" id="PF18818"/>
    </source>
</evidence>
<evidence type="ECO:0000259" key="1">
    <source>
        <dbReference type="Pfam" id="PF08401"/>
    </source>
</evidence>
<dbReference type="RefSeq" id="WP_012961192.1">
    <property type="nucleotide sequence ID" value="NC_013793.1"/>
</dbReference>
<dbReference type="Pfam" id="PF18818">
    <property type="entry name" value="MPTase-PolyVal"/>
    <property type="match status" value="1"/>
</dbReference>
<gene>
    <name evidence="3" type="ordered locus">BpOF4_21454</name>
</gene>
<protein>
    <submittedName>
        <fullName evidence="3">Antirestriction or primase protein</fullName>
    </submittedName>
</protein>
<dbReference type="KEGG" id="bpf:BpOF4_21454"/>
<geneLocation type="plasmid" evidence="3 4">
    <name>pBpOF4-02</name>
</geneLocation>
<keyword evidence="3" id="KW-0614">Plasmid</keyword>
<dbReference type="GO" id="GO:0003697">
    <property type="term" value="F:single-stranded DNA binding"/>
    <property type="evidence" value="ECO:0007669"/>
    <property type="project" value="InterPro"/>
</dbReference>
<dbReference type="PIRSF" id="PIRSF037112">
    <property type="entry name" value="Antirestriction_ArdC"/>
    <property type="match status" value="1"/>
</dbReference>
<accession>D3G1R0</accession>
<dbReference type="InterPro" id="IPR041459">
    <property type="entry name" value="MPTase-PolyVal"/>
</dbReference>
<evidence type="ECO:0000313" key="4">
    <source>
        <dbReference type="Proteomes" id="UP000001544"/>
    </source>
</evidence>
<dbReference type="AlphaFoldDB" id="D3G1R0"/>
<dbReference type="HOGENOM" id="CLU_041111_0_0_9"/>
<dbReference type="EMBL" id="CP001880">
    <property type="protein sequence ID" value="ADC52286.1"/>
    <property type="molecule type" value="Genomic_DNA"/>
</dbReference>
<dbReference type="InterPro" id="IPR013610">
    <property type="entry name" value="ArdC_N"/>
</dbReference>
<sequence>MSKKIYEMITDQIIEKLKEGTIPWRQPFKNGLAVNWKTQKPYRGINTFLLDGGEYATFKQIQEAGGKVKKGAKSQIVVFWKMLEVEEEDSDQLKKVPMLRYYKVFKVGEQTEGINPKRELETFEHDPIEEAEKIIREYMNSPTYSFRSGGAWYKPFEDHINVPPKEDFEQIHDYYSVFYHEMIHSTGHSSRLKREGIIKHNGFGSESYSKEELVAELGASMLCGVTGIVNQTIENNVSYINSWMKQLKDDPTLIVKASQQAQKACDHIQGITFNTK</sequence>
<dbReference type="InterPro" id="IPR017113">
    <property type="entry name" value="Antirestriction_ArdC"/>
</dbReference>
<dbReference type="Pfam" id="PF08401">
    <property type="entry name" value="ArdcN"/>
    <property type="match status" value="1"/>
</dbReference>
<keyword evidence="4" id="KW-1185">Reference proteome</keyword>
<reference evidence="3 4" key="1">
    <citation type="journal article" date="2011" name="Environ. Microbiol.">
        <title>Genome of alkaliphilic Bacillus pseudofirmus OF4 reveals adaptations that support the ability to grow in an external pH range from 7.5 to 11.4.</title>
        <authorList>
            <person name="Janto B."/>
            <person name="Ahmed A."/>
            <person name="Ito M."/>
            <person name="Liu J."/>
            <person name="Hicks D.B."/>
            <person name="Pagni S."/>
            <person name="Fackelmayer O.J."/>
            <person name="Smith T.A."/>
            <person name="Earl J."/>
            <person name="Elbourne L.D."/>
            <person name="Hassan K."/>
            <person name="Paulsen I.T."/>
            <person name="Kolsto A.B."/>
            <person name="Tourasse N.J."/>
            <person name="Ehrlich G.D."/>
            <person name="Boissy R."/>
            <person name="Ivey D.M."/>
            <person name="Li G."/>
            <person name="Xue Y."/>
            <person name="Ma Y."/>
            <person name="Hu F.Z."/>
            <person name="Krulwich T.A."/>
        </authorList>
    </citation>
    <scope>NUCLEOTIDE SEQUENCE [LARGE SCALE GENOMIC DNA]</scope>
    <source>
        <strain evidence="4">ATCC BAA-2126 / JCM 17055 / OF4</strain>
    </source>
</reference>
<dbReference type="Proteomes" id="UP000001544">
    <property type="component" value="Plasmid pBpOF4-02"/>
</dbReference>
<organism evidence="3 4">
    <name type="scientific">Alkalihalophilus pseudofirmus (strain ATCC BAA-2126 / JCM 17055 / OF4)</name>
    <name type="common">Bacillus pseudofirmus</name>
    <dbReference type="NCBI Taxonomy" id="398511"/>
    <lineage>
        <taxon>Bacteria</taxon>
        <taxon>Bacillati</taxon>
        <taxon>Bacillota</taxon>
        <taxon>Bacilli</taxon>
        <taxon>Bacillales</taxon>
        <taxon>Bacillaceae</taxon>
        <taxon>Alkalihalophilus</taxon>
    </lineage>
</organism>